<proteinExistence type="predicted"/>
<organism evidence="1 2">
    <name type="scientific">Suillus placidus</name>
    <dbReference type="NCBI Taxonomy" id="48579"/>
    <lineage>
        <taxon>Eukaryota</taxon>
        <taxon>Fungi</taxon>
        <taxon>Dikarya</taxon>
        <taxon>Basidiomycota</taxon>
        <taxon>Agaricomycotina</taxon>
        <taxon>Agaricomycetes</taxon>
        <taxon>Agaricomycetidae</taxon>
        <taxon>Boletales</taxon>
        <taxon>Suillineae</taxon>
        <taxon>Suillaceae</taxon>
        <taxon>Suillus</taxon>
    </lineage>
</organism>
<keyword evidence="2" id="KW-1185">Reference proteome</keyword>
<dbReference type="InterPro" id="IPR012337">
    <property type="entry name" value="RNaseH-like_sf"/>
</dbReference>
<accession>A0A9P6ZLM6</accession>
<dbReference type="SUPFAM" id="SSF53098">
    <property type="entry name" value="Ribonuclease H-like"/>
    <property type="match status" value="1"/>
</dbReference>
<evidence type="ECO:0000313" key="2">
    <source>
        <dbReference type="Proteomes" id="UP000714275"/>
    </source>
</evidence>
<feature type="non-terminal residue" evidence="1">
    <location>
        <position position="169"/>
    </location>
</feature>
<sequence length="169" mass="19606">FISTADELFGPITTIQRNGKLIKKIPWSTFTFKSADWERVNDTREIIADANDIQQYFSSEKQPTLWRAIPAIEELQTAWGVKYDLPKYNMYQGTIQKGLDKLGKYYKKFDDKPVYVLALILHPYYKLAYITMQWGSPEEQAVECTAGNPNTVNWCDEALKVVELTMTEY</sequence>
<evidence type="ECO:0000313" key="1">
    <source>
        <dbReference type="EMBL" id="KAG1771367.1"/>
    </source>
</evidence>
<dbReference type="OrthoDB" id="3237158at2759"/>
<dbReference type="Proteomes" id="UP000714275">
    <property type="component" value="Unassembled WGS sequence"/>
</dbReference>
<reference evidence="1" key="1">
    <citation type="journal article" date="2020" name="New Phytol.">
        <title>Comparative genomics reveals dynamic genome evolution in host specialist ectomycorrhizal fungi.</title>
        <authorList>
            <person name="Lofgren L.A."/>
            <person name="Nguyen N.H."/>
            <person name="Vilgalys R."/>
            <person name="Ruytinx J."/>
            <person name="Liao H.L."/>
            <person name="Branco S."/>
            <person name="Kuo A."/>
            <person name="LaButti K."/>
            <person name="Lipzen A."/>
            <person name="Andreopoulos W."/>
            <person name="Pangilinan J."/>
            <person name="Riley R."/>
            <person name="Hundley H."/>
            <person name="Na H."/>
            <person name="Barry K."/>
            <person name="Grigoriev I.V."/>
            <person name="Stajich J.E."/>
            <person name="Kennedy P.G."/>
        </authorList>
    </citation>
    <scope>NUCLEOTIDE SEQUENCE</scope>
    <source>
        <strain evidence="1">DOB743</strain>
    </source>
</reference>
<gene>
    <name evidence="1" type="ORF">EV702DRAFT_947367</name>
</gene>
<feature type="non-terminal residue" evidence="1">
    <location>
        <position position="1"/>
    </location>
</feature>
<dbReference type="AlphaFoldDB" id="A0A9P6ZLM6"/>
<comment type="caution">
    <text evidence="1">The sequence shown here is derived from an EMBL/GenBank/DDBJ whole genome shotgun (WGS) entry which is preliminary data.</text>
</comment>
<name>A0A9P6ZLM6_9AGAM</name>
<dbReference type="EMBL" id="JABBWD010000059">
    <property type="protein sequence ID" value="KAG1771367.1"/>
    <property type="molecule type" value="Genomic_DNA"/>
</dbReference>
<protein>
    <submittedName>
        <fullName evidence="1">Uncharacterized protein</fullName>
    </submittedName>
</protein>